<feature type="domain" description="3-hydroxyacyl-CoA dehydrogenase NAD binding" evidence="14">
    <location>
        <begin position="322"/>
        <end position="500"/>
    </location>
</feature>
<dbReference type="UniPathway" id="UPA00659"/>
<dbReference type="Pfam" id="PF00378">
    <property type="entry name" value="ECH_1"/>
    <property type="match status" value="1"/>
</dbReference>
<dbReference type="CDD" id="cd06558">
    <property type="entry name" value="crotonase-like"/>
    <property type="match status" value="1"/>
</dbReference>
<evidence type="ECO:0000256" key="9">
    <source>
        <dbReference type="ARBA" id="ARBA00023098"/>
    </source>
</evidence>
<dbReference type="STRING" id="487514.A5707_05525"/>
<dbReference type="FunFam" id="1.10.1040.50:FF:000005">
    <property type="entry name" value="Probable 3-hydroxyacyl-CoA dehydrogenase"/>
    <property type="match status" value="1"/>
</dbReference>
<comment type="pathway">
    <text evidence="2">Lipid metabolism; butanoate metabolism.</text>
</comment>
<dbReference type="RefSeq" id="WP_045384305.1">
    <property type="nucleotide sequence ID" value="NZ_BBKA01000114.1"/>
</dbReference>
<keyword evidence="16" id="KW-1185">Reference proteome</keyword>
<dbReference type="Pfam" id="PF02737">
    <property type="entry name" value="3HCDH_N"/>
    <property type="match status" value="1"/>
</dbReference>
<dbReference type="PANTHER" id="PTHR43612:SF3">
    <property type="entry name" value="TRIFUNCTIONAL ENZYME SUBUNIT ALPHA, MITOCHONDRIAL"/>
    <property type="match status" value="1"/>
</dbReference>
<dbReference type="SUPFAM" id="SSF48179">
    <property type="entry name" value="6-phosphogluconate dehydrogenase C-terminal domain-like"/>
    <property type="match status" value="2"/>
</dbReference>
<dbReference type="InterPro" id="IPR036291">
    <property type="entry name" value="NAD(P)-bd_dom_sf"/>
</dbReference>
<dbReference type="GO" id="GO:0070403">
    <property type="term" value="F:NAD+ binding"/>
    <property type="evidence" value="ECO:0007669"/>
    <property type="project" value="InterPro"/>
</dbReference>
<dbReference type="GO" id="GO:0006635">
    <property type="term" value="P:fatty acid beta-oxidation"/>
    <property type="evidence" value="ECO:0007669"/>
    <property type="project" value="UniProtKB-UniPathway"/>
</dbReference>
<sequence>MTENTIQWDKDSDGIVTLTMDDPSGSANVMNEAYIESMGKAVERLVAEKDSITGVVITSGKKTFFAGGDLTAMVKARPEDAGQFFDTVERVKKDLRTLETFGKPVVAAINGAALGGGLEIALACHHRIAADVKGSQIGLPEVTLGLLPGGGGVTRTVRMLGIQNAFVTVLAQGTRFKPAKAKEVGLVDEVLPTVEELVPAAKAWIKANPDAHVQPWDAKGYKMPGGTPSSPSLAAILPSFPSNLRKQLKGAPMPAPRAILAAAVEGAQVDFDTATRIESRYFASLVTSQVAKNMIQAFFFDLQHINSGGSRPDGIGKTPIKKIGVLGAGMMGAGIAYVSAKAGFDVVLKDVSLEAAQKGKGYSEKLEAKALERGRTTEEKSKALLDRIKPTGDAADLAGVDFVIEAVFENQELKHKVFQEIEDIVEPNALLGSNTSTLPITGLATGVKRQEDFIGIHFFSPVDKMPLVEIIKGEKTSDEALARVFDYTLAIGKTPIVVNDSRGFFTSRVIGTFVNEALAMLGEGVEPASIEHAGSQAGYPAPPLQLSDELNMELMHKIAVATRKGVEDAGGTYEPHPAEAVVEKMLELGRPSRLSGKGFYEYADGKRVGLWPGLRETFNSGSSQPPLQDMIDRMLFAEALETQKCLDEGVLTSTADANIGSIMGIGFPPWTGGTAQFVVGYEGAHGTGKQAFVARARELAAKYGDRFLPPASLT</sequence>
<keyword evidence="7" id="KW-0560">Oxidoreductase</keyword>
<dbReference type="InterPro" id="IPR008927">
    <property type="entry name" value="6-PGluconate_DH-like_C_sf"/>
</dbReference>
<evidence type="ECO:0000256" key="11">
    <source>
        <dbReference type="ARBA" id="ARBA00023268"/>
    </source>
</evidence>
<dbReference type="Gene3D" id="3.40.50.720">
    <property type="entry name" value="NAD(P)-binding Rossmann-like Domain"/>
    <property type="match status" value="1"/>
</dbReference>
<feature type="domain" description="3-hydroxyacyl-CoA dehydrogenase C-terminal" evidence="13">
    <location>
        <begin position="503"/>
        <end position="602"/>
    </location>
</feature>
<organism evidence="15 16">
    <name type="scientific">Mycobacterium kyorinense</name>
    <dbReference type="NCBI Taxonomy" id="487514"/>
    <lineage>
        <taxon>Bacteria</taxon>
        <taxon>Bacillati</taxon>
        <taxon>Actinomycetota</taxon>
        <taxon>Actinomycetes</taxon>
        <taxon>Mycobacteriales</taxon>
        <taxon>Mycobacteriaceae</taxon>
        <taxon>Mycobacterium</taxon>
    </lineage>
</organism>
<evidence type="ECO:0000259" key="14">
    <source>
        <dbReference type="Pfam" id="PF02737"/>
    </source>
</evidence>
<dbReference type="InterPro" id="IPR006176">
    <property type="entry name" value="3-OHacyl-CoA_DH_NAD-bd"/>
</dbReference>
<dbReference type="GO" id="GO:0004300">
    <property type="term" value="F:enoyl-CoA hydratase activity"/>
    <property type="evidence" value="ECO:0007669"/>
    <property type="project" value="TreeGrafter"/>
</dbReference>
<dbReference type="PANTHER" id="PTHR43612">
    <property type="entry name" value="TRIFUNCTIONAL ENZYME SUBUNIT ALPHA"/>
    <property type="match status" value="1"/>
</dbReference>
<evidence type="ECO:0000256" key="10">
    <source>
        <dbReference type="ARBA" id="ARBA00023239"/>
    </source>
</evidence>
<evidence type="ECO:0000256" key="3">
    <source>
        <dbReference type="ARBA" id="ARBA00007005"/>
    </source>
</evidence>
<dbReference type="SUPFAM" id="SSF51735">
    <property type="entry name" value="NAD(P)-binding Rossmann-fold domains"/>
    <property type="match status" value="1"/>
</dbReference>
<dbReference type="AlphaFoldDB" id="A0A1X1Y324"/>
<keyword evidence="9" id="KW-0443">Lipid metabolism</keyword>
<comment type="catalytic activity">
    <reaction evidence="12">
        <text>a (3S)-3-hydroxyacyl-CoA + NAD(+) = a 3-oxoacyl-CoA + NADH + H(+)</text>
        <dbReference type="Rhea" id="RHEA:22432"/>
        <dbReference type="ChEBI" id="CHEBI:15378"/>
        <dbReference type="ChEBI" id="CHEBI:57318"/>
        <dbReference type="ChEBI" id="CHEBI:57540"/>
        <dbReference type="ChEBI" id="CHEBI:57945"/>
        <dbReference type="ChEBI" id="CHEBI:90726"/>
        <dbReference type="EC" id="1.1.1.35"/>
    </reaction>
</comment>
<dbReference type="Gene3D" id="1.10.1040.50">
    <property type="match status" value="1"/>
</dbReference>
<evidence type="ECO:0000259" key="13">
    <source>
        <dbReference type="Pfam" id="PF00725"/>
    </source>
</evidence>
<keyword evidence="8" id="KW-0520">NAD</keyword>
<comment type="similarity">
    <text evidence="3">In the central section; belongs to the 3-hydroxyacyl-CoA dehydrogenase family.</text>
</comment>
<dbReference type="Proteomes" id="UP000193487">
    <property type="component" value="Unassembled WGS sequence"/>
</dbReference>
<evidence type="ECO:0000256" key="4">
    <source>
        <dbReference type="ARBA" id="ARBA00009463"/>
    </source>
</evidence>
<keyword evidence="5" id="KW-0276">Fatty acid metabolism</keyword>
<dbReference type="Pfam" id="PF00725">
    <property type="entry name" value="3HCDH"/>
    <property type="match status" value="1"/>
</dbReference>
<reference evidence="15 16" key="1">
    <citation type="submission" date="2016-01" db="EMBL/GenBank/DDBJ databases">
        <title>The new phylogeny of the genus Mycobacterium.</title>
        <authorList>
            <person name="Tarcisio F."/>
            <person name="Conor M."/>
            <person name="Antonella G."/>
            <person name="Elisabetta G."/>
            <person name="Giulia F.S."/>
            <person name="Sara T."/>
            <person name="Anna F."/>
            <person name="Clotilde B."/>
            <person name="Roberto B."/>
            <person name="Veronica D.S."/>
            <person name="Fabio R."/>
            <person name="Monica P."/>
            <person name="Olivier J."/>
            <person name="Enrico T."/>
            <person name="Nicola S."/>
        </authorList>
    </citation>
    <scope>NUCLEOTIDE SEQUENCE [LARGE SCALE GENOMIC DNA]</scope>
    <source>
        <strain evidence="15 16">DSM 45166</strain>
    </source>
</reference>
<proteinExistence type="inferred from homology"/>
<evidence type="ECO:0000256" key="7">
    <source>
        <dbReference type="ARBA" id="ARBA00023002"/>
    </source>
</evidence>
<dbReference type="Gene3D" id="3.90.226.10">
    <property type="entry name" value="2-enoyl-CoA Hydratase, Chain A, domain 1"/>
    <property type="match status" value="1"/>
</dbReference>
<evidence type="ECO:0000313" key="15">
    <source>
        <dbReference type="EMBL" id="ORW05446.1"/>
    </source>
</evidence>
<dbReference type="FunFam" id="3.90.226.10:FF:000047">
    <property type="entry name" value="Probable 3-hydroxyacyl-CoA dehydrogenase"/>
    <property type="match status" value="1"/>
</dbReference>
<dbReference type="InterPro" id="IPR050136">
    <property type="entry name" value="FA_oxidation_alpha_subunit"/>
</dbReference>
<dbReference type="InterPro" id="IPR029045">
    <property type="entry name" value="ClpP/crotonase-like_dom_sf"/>
</dbReference>
<protein>
    <submittedName>
        <fullName evidence="15">3-hydroxyacyl-CoA dehydrogenase</fullName>
    </submittedName>
</protein>
<evidence type="ECO:0000256" key="2">
    <source>
        <dbReference type="ARBA" id="ARBA00005086"/>
    </source>
</evidence>
<dbReference type="SUPFAM" id="SSF52096">
    <property type="entry name" value="ClpP/crotonase"/>
    <property type="match status" value="1"/>
</dbReference>
<dbReference type="EMBL" id="LQPE01000085">
    <property type="protein sequence ID" value="ORW05446.1"/>
    <property type="molecule type" value="Genomic_DNA"/>
</dbReference>
<dbReference type="GO" id="GO:0016509">
    <property type="term" value="F:long-chain (3S)-3-hydroxyacyl-CoA dehydrogenase (NAD+) activity"/>
    <property type="evidence" value="ECO:0007669"/>
    <property type="project" value="TreeGrafter"/>
</dbReference>
<evidence type="ECO:0000313" key="16">
    <source>
        <dbReference type="Proteomes" id="UP000193487"/>
    </source>
</evidence>
<evidence type="ECO:0000256" key="1">
    <source>
        <dbReference type="ARBA" id="ARBA00005005"/>
    </source>
</evidence>
<evidence type="ECO:0000256" key="5">
    <source>
        <dbReference type="ARBA" id="ARBA00022832"/>
    </source>
</evidence>
<comment type="pathway">
    <text evidence="1">Lipid metabolism; fatty acid beta-oxidation.</text>
</comment>
<evidence type="ECO:0000256" key="12">
    <source>
        <dbReference type="ARBA" id="ARBA00049556"/>
    </source>
</evidence>
<comment type="caution">
    <text evidence="15">The sequence shown here is derived from an EMBL/GenBank/DDBJ whole genome shotgun (WGS) entry which is preliminary data.</text>
</comment>
<gene>
    <name evidence="15" type="ORF">AWC14_27170</name>
</gene>
<name>A0A1X1Y324_9MYCO</name>
<dbReference type="FunFam" id="3.40.50.720:FF:000009">
    <property type="entry name" value="Fatty oxidation complex, alpha subunit"/>
    <property type="match status" value="1"/>
</dbReference>
<dbReference type="OrthoDB" id="9771883at2"/>
<keyword evidence="10" id="KW-0456">Lyase</keyword>
<keyword evidence="6" id="KW-0442">Lipid degradation</keyword>
<keyword evidence="11" id="KW-0511">Multifunctional enzyme</keyword>
<evidence type="ECO:0000256" key="8">
    <source>
        <dbReference type="ARBA" id="ARBA00023027"/>
    </source>
</evidence>
<accession>A0A1X1Y324</accession>
<dbReference type="InterPro" id="IPR006108">
    <property type="entry name" value="3HC_DH_C"/>
</dbReference>
<comment type="similarity">
    <text evidence="4">Belongs to the 3-hydroxyacyl-CoA dehydrogenase family.</text>
</comment>
<dbReference type="InterPro" id="IPR001753">
    <property type="entry name" value="Enoyl-CoA_hydra/iso"/>
</dbReference>
<evidence type="ECO:0000256" key="6">
    <source>
        <dbReference type="ARBA" id="ARBA00022963"/>
    </source>
</evidence>